<sequence>MFRDSERGSYFWRRTKEGIASVVEDPVQPEVVWEQRLKDVEAERCRKAVTSPRFSFSAAGLLFPYHLGVAQFLIEKGYIKILWRPRGLLVDQFDSKEDLINAVFTSSFIPGYKFLYFRFVFVPSQPVDWDCKELELVPIATLKVGQLPERDWDPGSPSLSSAALKFK</sequence>
<comment type="caution">
    <text evidence="1">The sequence shown here is derived from an EMBL/GenBank/DDBJ whole genome shotgun (WGS) entry which is preliminary data.</text>
</comment>
<proteinExistence type="predicted"/>
<accession>A0ACC0FS90</accession>
<evidence type="ECO:0000313" key="2">
    <source>
        <dbReference type="Proteomes" id="UP001060215"/>
    </source>
</evidence>
<evidence type="ECO:0000313" key="1">
    <source>
        <dbReference type="EMBL" id="KAI7991693.1"/>
    </source>
</evidence>
<dbReference type="Proteomes" id="UP001060215">
    <property type="component" value="Chromosome 13"/>
</dbReference>
<protein>
    <submittedName>
        <fullName evidence="1">Uncharacterized protein</fullName>
    </submittedName>
</protein>
<reference evidence="1 2" key="1">
    <citation type="journal article" date="2022" name="Plant J.">
        <title>Chromosome-level genome of Camellia lanceoleosa provides a valuable resource for understanding genome evolution and self-incompatibility.</title>
        <authorList>
            <person name="Gong W."/>
            <person name="Xiao S."/>
            <person name="Wang L."/>
            <person name="Liao Z."/>
            <person name="Chang Y."/>
            <person name="Mo W."/>
            <person name="Hu G."/>
            <person name="Li W."/>
            <person name="Zhao G."/>
            <person name="Zhu H."/>
            <person name="Hu X."/>
            <person name="Ji K."/>
            <person name="Xiang X."/>
            <person name="Song Q."/>
            <person name="Yuan D."/>
            <person name="Jin S."/>
            <person name="Zhang L."/>
        </authorList>
    </citation>
    <scope>NUCLEOTIDE SEQUENCE [LARGE SCALE GENOMIC DNA]</scope>
    <source>
        <strain evidence="1">SQ_2022a</strain>
    </source>
</reference>
<gene>
    <name evidence="1" type="ORF">LOK49_LG12G00249</name>
</gene>
<organism evidence="1 2">
    <name type="scientific">Camellia lanceoleosa</name>
    <dbReference type="NCBI Taxonomy" id="1840588"/>
    <lineage>
        <taxon>Eukaryota</taxon>
        <taxon>Viridiplantae</taxon>
        <taxon>Streptophyta</taxon>
        <taxon>Embryophyta</taxon>
        <taxon>Tracheophyta</taxon>
        <taxon>Spermatophyta</taxon>
        <taxon>Magnoliopsida</taxon>
        <taxon>eudicotyledons</taxon>
        <taxon>Gunneridae</taxon>
        <taxon>Pentapetalae</taxon>
        <taxon>asterids</taxon>
        <taxon>Ericales</taxon>
        <taxon>Theaceae</taxon>
        <taxon>Camellia</taxon>
    </lineage>
</organism>
<keyword evidence="2" id="KW-1185">Reference proteome</keyword>
<dbReference type="EMBL" id="CM045770">
    <property type="protein sequence ID" value="KAI7991693.1"/>
    <property type="molecule type" value="Genomic_DNA"/>
</dbReference>
<name>A0ACC0FS90_9ERIC</name>